<feature type="non-terminal residue" evidence="2">
    <location>
        <position position="76"/>
    </location>
</feature>
<gene>
    <name evidence="2" type="ORF">PENTCL1PPCAC_18624</name>
</gene>
<keyword evidence="1" id="KW-0812">Transmembrane</keyword>
<dbReference type="Proteomes" id="UP001432027">
    <property type="component" value="Unassembled WGS sequence"/>
</dbReference>
<keyword evidence="3" id="KW-1185">Reference proteome</keyword>
<proteinExistence type="predicted"/>
<evidence type="ECO:0008006" key="4">
    <source>
        <dbReference type="Google" id="ProtNLM"/>
    </source>
</evidence>
<dbReference type="EMBL" id="BTSX01000004">
    <property type="protein sequence ID" value="GMS96449.1"/>
    <property type="molecule type" value="Genomic_DNA"/>
</dbReference>
<keyword evidence="1" id="KW-0472">Membrane</keyword>
<organism evidence="2 3">
    <name type="scientific">Pristionchus entomophagus</name>
    <dbReference type="NCBI Taxonomy" id="358040"/>
    <lineage>
        <taxon>Eukaryota</taxon>
        <taxon>Metazoa</taxon>
        <taxon>Ecdysozoa</taxon>
        <taxon>Nematoda</taxon>
        <taxon>Chromadorea</taxon>
        <taxon>Rhabditida</taxon>
        <taxon>Rhabditina</taxon>
        <taxon>Diplogasteromorpha</taxon>
        <taxon>Diplogasteroidea</taxon>
        <taxon>Neodiplogasteridae</taxon>
        <taxon>Pristionchus</taxon>
    </lineage>
</organism>
<reference evidence="2" key="1">
    <citation type="submission" date="2023-10" db="EMBL/GenBank/DDBJ databases">
        <title>Genome assembly of Pristionchus species.</title>
        <authorList>
            <person name="Yoshida K."/>
            <person name="Sommer R.J."/>
        </authorList>
    </citation>
    <scope>NUCLEOTIDE SEQUENCE</scope>
    <source>
        <strain evidence="2">RS0144</strain>
    </source>
</reference>
<evidence type="ECO:0000313" key="2">
    <source>
        <dbReference type="EMBL" id="GMS96449.1"/>
    </source>
</evidence>
<feature type="transmembrane region" description="Helical" evidence="1">
    <location>
        <begin position="25"/>
        <end position="43"/>
    </location>
</feature>
<comment type="caution">
    <text evidence="2">The sequence shown here is derived from an EMBL/GenBank/DDBJ whole genome shotgun (WGS) entry which is preliminary data.</text>
</comment>
<keyword evidence="1" id="KW-1133">Transmembrane helix</keyword>
<evidence type="ECO:0000313" key="3">
    <source>
        <dbReference type="Proteomes" id="UP001432027"/>
    </source>
</evidence>
<protein>
    <recommendedName>
        <fullName evidence="4">Very-long-chain 3-oxoacyl-CoA synthase</fullName>
    </recommendedName>
</protein>
<sequence length="76" mass="8688">MLHAASAVGYVDECPDESRAEVLKVVLGATYYVVCLVSAQFYVRTYWLIKNQRGHLIQQESHRTAPETIILKQDYT</sequence>
<dbReference type="AlphaFoldDB" id="A0AAV5TPX7"/>
<accession>A0AAV5TPX7</accession>
<evidence type="ECO:0000256" key="1">
    <source>
        <dbReference type="SAM" id="Phobius"/>
    </source>
</evidence>
<name>A0AAV5TPX7_9BILA</name>